<keyword evidence="7" id="KW-0732">Signal</keyword>
<dbReference type="OrthoDB" id="10026631at2759"/>
<keyword evidence="2" id="KW-0964">Secreted</keyword>
<reference evidence="9" key="1">
    <citation type="submission" date="2013-04" db="EMBL/GenBank/DDBJ databases">
        <authorList>
            <person name="Qu J."/>
            <person name="Murali S.C."/>
            <person name="Bandaranaike D."/>
            <person name="Bellair M."/>
            <person name="Blankenburg K."/>
            <person name="Chao H."/>
            <person name="Dinh H."/>
            <person name="Doddapaneni H."/>
            <person name="Downs B."/>
            <person name="Dugan-Rocha S."/>
            <person name="Elkadiri S."/>
            <person name="Gnanaolivu R.D."/>
            <person name="Hernandez B."/>
            <person name="Javaid M."/>
            <person name="Jayaseelan J.C."/>
            <person name="Lee S."/>
            <person name="Li M."/>
            <person name="Ming W."/>
            <person name="Munidasa M."/>
            <person name="Muniz J."/>
            <person name="Nguyen L."/>
            <person name="Ongeri F."/>
            <person name="Osuji N."/>
            <person name="Pu L.-L."/>
            <person name="Puazo M."/>
            <person name="Qu C."/>
            <person name="Quiroz J."/>
            <person name="Raj R."/>
            <person name="Weissenberger G."/>
            <person name="Xin Y."/>
            <person name="Zou X."/>
            <person name="Han Y."/>
            <person name="Richards S."/>
            <person name="Worley K."/>
            <person name="Muzny D."/>
            <person name="Gibbs R."/>
        </authorList>
    </citation>
    <scope>NUCLEOTIDE SEQUENCE</scope>
    <source>
        <strain evidence="9">Sampled in the wild</strain>
    </source>
</reference>
<accession>A0A8K0K927</accession>
<comment type="caution">
    <text evidence="9">The sequence shown here is derived from an EMBL/GenBank/DDBJ whole genome shotgun (WGS) entry which is preliminary data.</text>
</comment>
<organism evidence="9 10">
    <name type="scientific">Ladona fulva</name>
    <name type="common">Scarce chaser dragonfly</name>
    <name type="synonym">Libellula fulva</name>
    <dbReference type="NCBI Taxonomy" id="123851"/>
    <lineage>
        <taxon>Eukaryota</taxon>
        <taxon>Metazoa</taxon>
        <taxon>Ecdysozoa</taxon>
        <taxon>Arthropoda</taxon>
        <taxon>Hexapoda</taxon>
        <taxon>Insecta</taxon>
        <taxon>Pterygota</taxon>
        <taxon>Palaeoptera</taxon>
        <taxon>Odonata</taxon>
        <taxon>Epiprocta</taxon>
        <taxon>Anisoptera</taxon>
        <taxon>Libelluloidea</taxon>
        <taxon>Libellulidae</taxon>
        <taxon>Ladona</taxon>
    </lineage>
</organism>
<dbReference type="Pfam" id="PF05375">
    <property type="entry name" value="Pacifastin_I"/>
    <property type="match status" value="1"/>
</dbReference>
<dbReference type="InterPro" id="IPR036201">
    <property type="entry name" value="Pacifastin_dom_sf"/>
</dbReference>
<evidence type="ECO:0000256" key="2">
    <source>
        <dbReference type="ARBA" id="ARBA00022525"/>
    </source>
</evidence>
<evidence type="ECO:0000256" key="1">
    <source>
        <dbReference type="ARBA" id="ARBA00004613"/>
    </source>
</evidence>
<proteinExistence type="inferred from homology"/>
<evidence type="ECO:0000256" key="7">
    <source>
        <dbReference type="SAM" id="SignalP"/>
    </source>
</evidence>
<sequence length="72" mass="8160">MNIMKAVFFIFVSLLLVVATLSQQENERACELPGITFVKDCNTCVCNESGDMACTMKRCKTFRSNDHPSRHE</sequence>
<dbReference type="InterPro" id="IPR016307">
    <property type="entry name" value="Prtase-inh_pacifastin"/>
</dbReference>
<feature type="signal peptide" evidence="7">
    <location>
        <begin position="1"/>
        <end position="22"/>
    </location>
</feature>
<comment type="similarity">
    <text evidence="6">Belongs to the protease inhibitor I19 family.</text>
</comment>
<name>A0A8K0K927_LADFU</name>
<evidence type="ECO:0000256" key="6">
    <source>
        <dbReference type="ARBA" id="ARBA00029459"/>
    </source>
</evidence>
<dbReference type="SUPFAM" id="SSF57283">
    <property type="entry name" value="PMP inhibitors"/>
    <property type="match status" value="1"/>
</dbReference>
<feature type="chain" id="PRO_5035481808" description="Pacifastin domain-containing protein" evidence="7">
    <location>
        <begin position="23"/>
        <end position="72"/>
    </location>
</feature>
<gene>
    <name evidence="9" type="ORF">J437_LFUL006832</name>
</gene>
<evidence type="ECO:0000256" key="4">
    <source>
        <dbReference type="ARBA" id="ARBA00022900"/>
    </source>
</evidence>
<evidence type="ECO:0000313" key="9">
    <source>
        <dbReference type="EMBL" id="KAG8230635.1"/>
    </source>
</evidence>
<evidence type="ECO:0000259" key="8">
    <source>
        <dbReference type="Pfam" id="PF05375"/>
    </source>
</evidence>
<evidence type="ECO:0000256" key="3">
    <source>
        <dbReference type="ARBA" id="ARBA00022690"/>
    </source>
</evidence>
<keyword evidence="3" id="KW-0646">Protease inhibitor</keyword>
<dbReference type="GO" id="GO:0004867">
    <property type="term" value="F:serine-type endopeptidase inhibitor activity"/>
    <property type="evidence" value="ECO:0007669"/>
    <property type="project" value="UniProtKB-KW"/>
</dbReference>
<protein>
    <recommendedName>
        <fullName evidence="8">Pacifastin domain-containing protein</fullName>
    </recommendedName>
</protein>
<keyword evidence="5" id="KW-1015">Disulfide bond</keyword>
<dbReference type="PIRSF" id="PIRSF001625">
    <property type="entry name" value="Prot_inhib_pacifastin"/>
    <property type="match status" value="1"/>
</dbReference>
<keyword evidence="4" id="KW-0722">Serine protease inhibitor</keyword>
<reference evidence="9" key="2">
    <citation type="submission" date="2017-10" db="EMBL/GenBank/DDBJ databases">
        <title>Ladona fulva Genome sequencing and assembly.</title>
        <authorList>
            <person name="Murali S."/>
            <person name="Richards S."/>
            <person name="Bandaranaike D."/>
            <person name="Bellair M."/>
            <person name="Blankenburg K."/>
            <person name="Chao H."/>
            <person name="Dinh H."/>
            <person name="Doddapaneni H."/>
            <person name="Dugan-Rocha S."/>
            <person name="Elkadiri S."/>
            <person name="Gnanaolivu R."/>
            <person name="Hernandez B."/>
            <person name="Skinner E."/>
            <person name="Javaid M."/>
            <person name="Lee S."/>
            <person name="Li M."/>
            <person name="Ming W."/>
            <person name="Munidasa M."/>
            <person name="Muniz J."/>
            <person name="Nguyen L."/>
            <person name="Hughes D."/>
            <person name="Osuji N."/>
            <person name="Pu L.-L."/>
            <person name="Puazo M."/>
            <person name="Qu C."/>
            <person name="Quiroz J."/>
            <person name="Raj R."/>
            <person name="Weissenberger G."/>
            <person name="Xin Y."/>
            <person name="Zou X."/>
            <person name="Han Y."/>
            <person name="Worley K."/>
            <person name="Muzny D."/>
            <person name="Gibbs R."/>
        </authorList>
    </citation>
    <scope>NUCLEOTIDE SEQUENCE</scope>
    <source>
        <strain evidence="9">Sampled in the wild</strain>
    </source>
</reference>
<dbReference type="GO" id="GO:0005576">
    <property type="term" value="C:extracellular region"/>
    <property type="evidence" value="ECO:0007669"/>
    <property type="project" value="UniProtKB-SubCell"/>
</dbReference>
<evidence type="ECO:0000256" key="5">
    <source>
        <dbReference type="ARBA" id="ARBA00023157"/>
    </source>
</evidence>
<keyword evidence="10" id="KW-1185">Reference proteome</keyword>
<dbReference type="AlphaFoldDB" id="A0A8K0K927"/>
<comment type="subcellular location">
    <subcellularLocation>
        <location evidence="1">Secreted</location>
    </subcellularLocation>
</comment>
<feature type="domain" description="Pacifastin" evidence="8">
    <location>
        <begin position="30"/>
        <end position="64"/>
    </location>
</feature>
<dbReference type="EMBL" id="KZ308499">
    <property type="protein sequence ID" value="KAG8230635.1"/>
    <property type="molecule type" value="Genomic_DNA"/>
</dbReference>
<evidence type="ECO:0000313" key="10">
    <source>
        <dbReference type="Proteomes" id="UP000792457"/>
    </source>
</evidence>
<dbReference type="InterPro" id="IPR008037">
    <property type="entry name" value="Pacifastin_dom"/>
</dbReference>
<dbReference type="Proteomes" id="UP000792457">
    <property type="component" value="Unassembled WGS sequence"/>
</dbReference>